<gene>
    <name evidence="3" type="ORF">GT347_06770</name>
</gene>
<dbReference type="Pfam" id="PF03401">
    <property type="entry name" value="TctC"/>
    <property type="match status" value="1"/>
</dbReference>
<dbReference type="Proteomes" id="UP000464787">
    <property type="component" value="Chromosome"/>
</dbReference>
<dbReference type="InterPro" id="IPR042100">
    <property type="entry name" value="Bug_dom1"/>
</dbReference>
<dbReference type="InterPro" id="IPR005064">
    <property type="entry name" value="BUG"/>
</dbReference>
<evidence type="ECO:0000313" key="4">
    <source>
        <dbReference type="Proteomes" id="UP000464787"/>
    </source>
</evidence>
<dbReference type="RefSeq" id="WP_160555247.1">
    <property type="nucleotide sequence ID" value="NZ_CP047650.1"/>
</dbReference>
<dbReference type="Gene3D" id="3.40.190.10">
    <property type="entry name" value="Periplasmic binding protein-like II"/>
    <property type="match status" value="1"/>
</dbReference>
<dbReference type="PANTHER" id="PTHR42928:SF5">
    <property type="entry name" value="BLR1237 PROTEIN"/>
    <property type="match status" value="1"/>
</dbReference>
<keyword evidence="4" id="KW-1185">Reference proteome</keyword>
<evidence type="ECO:0000313" key="3">
    <source>
        <dbReference type="EMBL" id="QHJ01439.1"/>
    </source>
</evidence>
<evidence type="ECO:0000256" key="2">
    <source>
        <dbReference type="SAM" id="SignalP"/>
    </source>
</evidence>
<organism evidence="3 4">
    <name type="scientific">Xylophilus rhododendri</name>
    <dbReference type="NCBI Taxonomy" id="2697032"/>
    <lineage>
        <taxon>Bacteria</taxon>
        <taxon>Pseudomonadati</taxon>
        <taxon>Pseudomonadota</taxon>
        <taxon>Betaproteobacteria</taxon>
        <taxon>Burkholderiales</taxon>
        <taxon>Xylophilus</taxon>
    </lineage>
</organism>
<sequence length="325" mass="34043">MSRRRALVAALPALVLAAGAQAQGGPYPDRPIKLVVPFSSGGSTDLAARVIAEYAGRELRQPVIVDNRAGAGGSLGMEIVARSAPDGYTLGMATMSTHGSNPAAYGSKLKYDALRDFVPITNVASVPTVFMINPGVPAKSMQELIALAKAKPGKYSFATPGTGSLGHANMEYFQNLAGIQLLHIPYKGAGAALTDVLSGQVDIISDNLPSALPQIRSGKLRPLALNGEKRSPQLPDVPTFGELGFKEISAGSWFGIVAPAGTSPAIVARLNQAIHKAMLQPEFLKKMDEAGATPTPTTPEQFGEQIRLAIGRYAHVAKIARIAVD</sequence>
<dbReference type="PIRSF" id="PIRSF017082">
    <property type="entry name" value="YflP"/>
    <property type="match status" value="1"/>
</dbReference>
<protein>
    <submittedName>
        <fullName evidence="3">ABC transporter substrate-binding protein</fullName>
    </submittedName>
</protein>
<feature type="chain" id="PRO_5033037570" evidence="2">
    <location>
        <begin position="23"/>
        <end position="325"/>
    </location>
</feature>
<dbReference type="PANTHER" id="PTHR42928">
    <property type="entry name" value="TRICARBOXYLATE-BINDING PROTEIN"/>
    <property type="match status" value="1"/>
</dbReference>
<dbReference type="CDD" id="cd13577">
    <property type="entry name" value="PBP2_BugE_Glu"/>
    <property type="match status" value="1"/>
</dbReference>
<dbReference type="AlphaFoldDB" id="A0A857JF59"/>
<dbReference type="KEGG" id="xyk:GT347_06770"/>
<comment type="similarity">
    <text evidence="1">Belongs to the UPF0065 (bug) family.</text>
</comment>
<name>A0A857JF59_9BURK</name>
<dbReference type="SUPFAM" id="SSF53850">
    <property type="entry name" value="Periplasmic binding protein-like II"/>
    <property type="match status" value="1"/>
</dbReference>
<dbReference type="Gene3D" id="3.40.190.150">
    <property type="entry name" value="Bordetella uptake gene, domain 1"/>
    <property type="match status" value="1"/>
</dbReference>
<dbReference type="EMBL" id="CP047650">
    <property type="protein sequence ID" value="QHJ01439.1"/>
    <property type="molecule type" value="Genomic_DNA"/>
</dbReference>
<feature type="signal peptide" evidence="2">
    <location>
        <begin position="1"/>
        <end position="22"/>
    </location>
</feature>
<proteinExistence type="inferred from homology"/>
<evidence type="ECO:0000256" key="1">
    <source>
        <dbReference type="ARBA" id="ARBA00006987"/>
    </source>
</evidence>
<reference evidence="3 4" key="1">
    <citation type="submission" date="2020-01" db="EMBL/GenBank/DDBJ databases">
        <title>Genome sequencing of strain KACC 21265.</title>
        <authorList>
            <person name="Heo J."/>
            <person name="Kim S.-J."/>
            <person name="Kim J.-S."/>
            <person name="Hong S.-B."/>
            <person name="Kwon S.-W."/>
        </authorList>
    </citation>
    <scope>NUCLEOTIDE SEQUENCE [LARGE SCALE GENOMIC DNA]</scope>
    <source>
        <strain evidence="3 4">KACC 21265</strain>
    </source>
</reference>
<accession>A0A857JF59</accession>
<keyword evidence="2" id="KW-0732">Signal</keyword>